<reference evidence="2" key="1">
    <citation type="submission" date="2015-08" db="EMBL/GenBank/DDBJ databases">
        <title>Complete genome sequence of Rothia mucilaginosa strain NUM-Rm6536.</title>
        <authorList>
            <person name="Nambu T."/>
        </authorList>
    </citation>
    <scope>NUCLEOTIDE SEQUENCE [LARGE SCALE GENOMIC DNA]</scope>
    <source>
        <strain evidence="2">NUM-Rm6536</strain>
    </source>
</reference>
<dbReference type="PATRIC" id="fig|43675.28.peg.819"/>
<name>A0A0K2RYY8_9MICC</name>
<sequence>MANKLTRLGGPGKFGAWVRYGGKPITQKQLDFAVKNYSVAILQPWELDAARYLKKRAPQMVVLAYKCLSSTRSYEPGPIYSSGVSYPLAVSMANSGKDFFAHRLNGDRIEWKGYPKHFQMQVWNTDYRWHWVDAVVREMRNSPFDGVMADNDVENDYYGLDLPIQGVESMTKIREHLDFLVAYAGIELNKIGKILVPNIAESRLRYGKWERHSAYGGGFEEVWLGWGPNDYLSSPYAVMQGREIANGSAGDVNLGATFAGLGGRSAASQKKVTILRTPLSDRKAAITGTDENFLYGLAGFWVFGGGAFTGISATHHDAYDEIPHAPELSYDLGDPVGGIIAQKTAQTRAFTRGWAALNTGSKDVTVKVPSHLVDAANRPVPSSFTLRAHQGVVYRRKA</sequence>
<dbReference type="AlphaFoldDB" id="A0A0K2RYY8"/>
<gene>
    <name evidence="1" type="ORF">RM6536_0801</name>
</gene>
<proteinExistence type="predicted"/>
<evidence type="ECO:0000313" key="2">
    <source>
        <dbReference type="Proteomes" id="UP000066203"/>
    </source>
</evidence>
<accession>A0A0K2RYY8</accession>
<dbReference type="EMBL" id="AP014938">
    <property type="protein sequence ID" value="BAS20048.1"/>
    <property type="molecule type" value="Genomic_DNA"/>
</dbReference>
<evidence type="ECO:0000313" key="1">
    <source>
        <dbReference type="EMBL" id="BAS20048.1"/>
    </source>
</evidence>
<evidence type="ECO:0008006" key="3">
    <source>
        <dbReference type="Google" id="ProtNLM"/>
    </source>
</evidence>
<organism evidence="1">
    <name type="scientific">Rothia mucilaginosa</name>
    <dbReference type="NCBI Taxonomy" id="43675"/>
    <lineage>
        <taxon>Bacteria</taxon>
        <taxon>Bacillati</taxon>
        <taxon>Actinomycetota</taxon>
        <taxon>Actinomycetes</taxon>
        <taxon>Micrococcales</taxon>
        <taxon>Micrococcaceae</taxon>
        <taxon>Rothia</taxon>
    </lineage>
</organism>
<dbReference type="Proteomes" id="UP000066203">
    <property type="component" value="Chromosome"/>
</dbReference>
<dbReference type="RefSeq" id="WP_060824156.1">
    <property type="nucleotide sequence ID" value="NZ_AP014938.1"/>
</dbReference>
<dbReference type="Pfam" id="PF14885">
    <property type="entry name" value="GHL15"/>
    <property type="match status" value="1"/>
</dbReference>
<protein>
    <recommendedName>
        <fullName evidence="3">Protease/lipase ABC transporter permease/ATP-binding protein</fullName>
    </recommendedName>
</protein>
<dbReference type="InterPro" id="IPR029455">
    <property type="entry name" value="GHL15"/>
</dbReference>